<dbReference type="SUPFAM" id="SSF53686">
    <property type="entry name" value="Tryptophan synthase beta subunit-like PLP-dependent enzymes"/>
    <property type="match status" value="1"/>
</dbReference>
<dbReference type="EMBL" id="BDCX01000011">
    <property type="protein sequence ID" value="GAT68765.1"/>
    <property type="molecule type" value="Genomic_DNA"/>
</dbReference>
<dbReference type="Proteomes" id="UP000077701">
    <property type="component" value="Unassembled WGS sequence"/>
</dbReference>
<organism evidence="4 5">
    <name type="scientific">Planomonospora sphaerica</name>
    <dbReference type="NCBI Taxonomy" id="161355"/>
    <lineage>
        <taxon>Bacteria</taxon>
        <taxon>Bacillati</taxon>
        <taxon>Actinomycetota</taxon>
        <taxon>Actinomycetes</taxon>
        <taxon>Streptosporangiales</taxon>
        <taxon>Streptosporangiaceae</taxon>
        <taxon>Planomonospora</taxon>
    </lineage>
</organism>
<dbReference type="GO" id="GO:0016765">
    <property type="term" value="F:transferase activity, transferring alkyl or aryl (other than methyl) groups"/>
    <property type="evidence" value="ECO:0007669"/>
    <property type="project" value="UniProtKB-ARBA"/>
</dbReference>
<reference evidence="4 5" key="1">
    <citation type="journal article" date="2016" name="Genome Announc.">
        <title>Draft Genome Sequence of Planomonospora sphaerica JCM9374, a Rare Actinomycete.</title>
        <authorList>
            <person name="Dohra H."/>
            <person name="Suzuki T."/>
            <person name="Inoue Y."/>
            <person name="Kodani S."/>
        </authorList>
    </citation>
    <scope>NUCLEOTIDE SEQUENCE [LARGE SCALE GENOMIC DNA]</scope>
    <source>
        <strain evidence="4 5">JCM 9374</strain>
    </source>
</reference>
<dbReference type="STRING" id="161355.PS9374_04430"/>
<evidence type="ECO:0000313" key="5">
    <source>
        <dbReference type="Proteomes" id="UP000077701"/>
    </source>
</evidence>
<evidence type="ECO:0000259" key="3">
    <source>
        <dbReference type="Pfam" id="PF00291"/>
    </source>
</evidence>
<comment type="caution">
    <text evidence="4">The sequence shown here is derived from an EMBL/GenBank/DDBJ whole genome shotgun (WGS) entry which is preliminary data.</text>
</comment>
<dbReference type="InterPro" id="IPR050214">
    <property type="entry name" value="Cys_Synth/Cystath_Beta-Synth"/>
</dbReference>
<dbReference type="OrthoDB" id="9805733at2"/>
<dbReference type="PROSITE" id="PS00901">
    <property type="entry name" value="CYS_SYNTHASE"/>
    <property type="match status" value="1"/>
</dbReference>
<dbReference type="Gene3D" id="3.40.50.1100">
    <property type="match status" value="2"/>
</dbReference>
<gene>
    <name evidence="4" type="ORF">PS9374_04430</name>
</gene>
<feature type="domain" description="Tryptophan synthase beta chain-like PALP" evidence="3">
    <location>
        <begin position="25"/>
        <end position="315"/>
    </location>
</feature>
<dbReference type="InterPro" id="IPR001926">
    <property type="entry name" value="TrpB-like_PALP"/>
</dbReference>
<comment type="cofactor">
    <cofactor evidence="1">
        <name>pyridoxal 5'-phosphate</name>
        <dbReference type="ChEBI" id="CHEBI:597326"/>
    </cofactor>
</comment>
<proteinExistence type="predicted"/>
<evidence type="ECO:0000256" key="2">
    <source>
        <dbReference type="ARBA" id="ARBA00022898"/>
    </source>
</evidence>
<dbReference type="InterPro" id="IPR001216">
    <property type="entry name" value="P-phosphate_BS"/>
</dbReference>
<dbReference type="PANTHER" id="PTHR10314">
    <property type="entry name" value="CYSTATHIONINE BETA-SYNTHASE"/>
    <property type="match status" value="1"/>
</dbReference>
<evidence type="ECO:0000313" key="4">
    <source>
        <dbReference type="EMBL" id="GAT68765.1"/>
    </source>
</evidence>
<evidence type="ECO:0000256" key="1">
    <source>
        <dbReference type="ARBA" id="ARBA00001933"/>
    </source>
</evidence>
<keyword evidence="5" id="KW-1185">Reference proteome</keyword>
<protein>
    <submittedName>
        <fullName evidence="4">2,3-diaminopropionate biosynthesis protein SbnA</fullName>
    </submittedName>
</protein>
<name>A0A161LMV8_9ACTN</name>
<sequence length="332" mass="35566">MISKARQERVDDEVLLRELTSAAVWHAIGNTPLQSLRGLIPGPARLYGKLEGMNPGGSIKDRIAKVMLEHAIITGQVTRNSTIVESSSGNTAVGLAQLCAVAGLRLLAVIDPNTSPTNVKLLRAYGAEVVMVPAPDPVTGEFLPARLTKVRELLAANPGAFWPDQYTNRAVLQAHLDGTMPEIAAQLGHPPDYLYVPVSTCGTLAGCSLFLRRHGWATRLVAVDVHGSRIFADPPRGVKRSLPGMGAPFTPPFAEGAEVWRTEYISEDDCLRSCRDLTLTNGILAGASSGAVVSAARHVLADAPGPATHVLILPDRGERYLDRMFADAYTRP</sequence>
<accession>A0A161LMV8</accession>
<reference evidence="5" key="2">
    <citation type="submission" date="2016-04" db="EMBL/GenBank/DDBJ databases">
        <title>Planomonospora sphaerica JCM9374 whole genome shotgun sequence.</title>
        <authorList>
            <person name="Suzuki T."/>
            <person name="Dohra H."/>
            <person name="Kodani S."/>
        </authorList>
    </citation>
    <scope>NUCLEOTIDE SEQUENCE [LARGE SCALE GENOMIC DNA]</scope>
    <source>
        <strain evidence="5">JCM 9374</strain>
    </source>
</reference>
<dbReference type="CDD" id="cd01561">
    <property type="entry name" value="CBS_like"/>
    <property type="match status" value="1"/>
</dbReference>
<dbReference type="GO" id="GO:0006535">
    <property type="term" value="P:cysteine biosynthetic process from serine"/>
    <property type="evidence" value="ECO:0007669"/>
    <property type="project" value="InterPro"/>
</dbReference>
<dbReference type="AlphaFoldDB" id="A0A161LMV8"/>
<dbReference type="Pfam" id="PF00291">
    <property type="entry name" value="PALP"/>
    <property type="match status" value="1"/>
</dbReference>
<dbReference type="RefSeq" id="WP_084008633.1">
    <property type="nucleotide sequence ID" value="NZ_BDCX01000011.1"/>
</dbReference>
<keyword evidence="2" id="KW-0663">Pyridoxal phosphate</keyword>
<dbReference type="InterPro" id="IPR036052">
    <property type="entry name" value="TrpB-like_PALP_sf"/>
</dbReference>